<keyword evidence="1" id="KW-1133">Transmembrane helix</keyword>
<feature type="transmembrane region" description="Helical" evidence="1">
    <location>
        <begin position="112"/>
        <end position="128"/>
    </location>
</feature>
<dbReference type="Proteomes" id="UP000321353">
    <property type="component" value="Chromosome"/>
</dbReference>
<proteinExistence type="predicted"/>
<feature type="transmembrane region" description="Helical" evidence="1">
    <location>
        <begin position="79"/>
        <end position="106"/>
    </location>
</feature>
<organism evidence="2 3">
    <name type="scientific">Stieleria maiorica</name>
    <dbReference type="NCBI Taxonomy" id="2795974"/>
    <lineage>
        <taxon>Bacteria</taxon>
        <taxon>Pseudomonadati</taxon>
        <taxon>Planctomycetota</taxon>
        <taxon>Planctomycetia</taxon>
        <taxon>Pirellulales</taxon>
        <taxon>Pirellulaceae</taxon>
        <taxon>Stieleria</taxon>
    </lineage>
</organism>
<name>A0A5B9MBY8_9BACT</name>
<evidence type="ECO:0000313" key="3">
    <source>
        <dbReference type="Proteomes" id="UP000321353"/>
    </source>
</evidence>
<feature type="transmembrane region" description="Helical" evidence="1">
    <location>
        <begin position="13"/>
        <end position="33"/>
    </location>
</feature>
<evidence type="ECO:0000256" key="1">
    <source>
        <dbReference type="SAM" id="Phobius"/>
    </source>
</evidence>
<keyword evidence="1" id="KW-0812">Transmembrane</keyword>
<sequence length="239" mass="25681">MVSALEASHQLRLAVRGVITVQCLAAVFLFLFFPQYAGYATFSLPMLVVAFAGLRLVGKVTGALCIPPRRSKRVRRGRWAVAVVNSGSGFGVSGMVGFSLASVAVVGATYELPYVGFAAAVLLMLAVLDNRPGRGLFPGITSDERRGRLRRQTLETLARATSCVQLGPAGSYVRIDREQPRPVGAAATRPAGLEVRHGSFGLPSAEIEIEDDELHCYFVGDDLPTQWTPTQWCVAEQAS</sequence>
<reference evidence="2 3" key="1">
    <citation type="submission" date="2019-02" db="EMBL/GenBank/DDBJ databases">
        <title>Planctomycetal bacteria perform biofilm scaping via a novel small molecule.</title>
        <authorList>
            <person name="Jeske O."/>
            <person name="Boedeker C."/>
            <person name="Wiegand S."/>
            <person name="Breitling P."/>
            <person name="Kallscheuer N."/>
            <person name="Jogler M."/>
            <person name="Rohde M."/>
            <person name="Petersen J."/>
            <person name="Medema M.H."/>
            <person name="Surup F."/>
            <person name="Jogler C."/>
        </authorList>
    </citation>
    <scope>NUCLEOTIDE SEQUENCE [LARGE SCALE GENOMIC DNA]</scope>
    <source>
        <strain evidence="2 3">Mal15</strain>
    </source>
</reference>
<feature type="transmembrane region" description="Helical" evidence="1">
    <location>
        <begin position="39"/>
        <end position="58"/>
    </location>
</feature>
<gene>
    <name evidence="2" type="ORF">Mal15_07450</name>
</gene>
<protein>
    <submittedName>
        <fullName evidence="2">Uncharacterized protein</fullName>
    </submittedName>
</protein>
<keyword evidence="1" id="KW-0472">Membrane</keyword>
<dbReference type="EMBL" id="CP036264">
    <property type="protein sequence ID" value="QEF96717.1"/>
    <property type="molecule type" value="Genomic_DNA"/>
</dbReference>
<evidence type="ECO:0000313" key="2">
    <source>
        <dbReference type="EMBL" id="QEF96717.1"/>
    </source>
</evidence>
<keyword evidence="3" id="KW-1185">Reference proteome</keyword>
<dbReference type="AlphaFoldDB" id="A0A5B9MBY8"/>
<accession>A0A5B9MBY8</accession>
<dbReference type="KEGG" id="smam:Mal15_07450"/>